<accession>A0ABT7HF43</accession>
<dbReference type="EMBL" id="JASSQD010000003">
    <property type="protein sequence ID" value="MDK9558978.1"/>
    <property type="molecule type" value="Genomic_DNA"/>
</dbReference>
<comment type="caution">
    <text evidence="1">The sequence shown here is derived from an EMBL/GenBank/DDBJ whole genome shotgun (WGS) entry which is preliminary data.</text>
</comment>
<evidence type="ECO:0000313" key="1">
    <source>
        <dbReference type="EMBL" id="MDK9558978.1"/>
    </source>
</evidence>
<protein>
    <recommendedName>
        <fullName evidence="3">Lipoprotein</fullName>
    </recommendedName>
</protein>
<dbReference type="PROSITE" id="PS51257">
    <property type="entry name" value="PROKAR_LIPOPROTEIN"/>
    <property type="match status" value="1"/>
</dbReference>
<reference evidence="1 2" key="1">
    <citation type="submission" date="2023-05" db="EMBL/GenBank/DDBJ databases">
        <title>Marinobacter albus sp. nov., a marine bacterium isolated from sand in a coastal intertidal zone of huludao.</title>
        <authorList>
            <person name="Deng T."/>
        </authorList>
    </citation>
    <scope>NUCLEOTIDE SEQUENCE [LARGE SCALE GENOMIC DNA]</scope>
    <source>
        <strain evidence="1 2">M216</strain>
    </source>
</reference>
<organism evidence="1 2">
    <name type="scientific">Marinobacter albus</name>
    <dbReference type="NCBI Taxonomy" id="3030833"/>
    <lineage>
        <taxon>Bacteria</taxon>
        <taxon>Pseudomonadati</taxon>
        <taxon>Pseudomonadota</taxon>
        <taxon>Gammaproteobacteria</taxon>
        <taxon>Pseudomonadales</taxon>
        <taxon>Marinobacteraceae</taxon>
        <taxon>Marinobacter</taxon>
    </lineage>
</organism>
<name>A0ABT7HF43_9GAMM</name>
<gene>
    <name evidence="1" type="ORF">QQF73_15190</name>
</gene>
<proteinExistence type="predicted"/>
<dbReference type="Proteomes" id="UP001223547">
    <property type="component" value="Unassembled WGS sequence"/>
</dbReference>
<evidence type="ECO:0008006" key="3">
    <source>
        <dbReference type="Google" id="ProtNLM"/>
    </source>
</evidence>
<sequence length="309" mass="31864">MDMAGVKYFSMAVATVLITGCGGGGGGGSASSPTQLSLDTQGYGDKKASLRVQGDFQDATAAYSDINGVVSLVEDVEVSLQAPSGGTAVATAAAEPEYSCANADGVVNVQQTVGSTSESYVFTFSNCQVQTFSHGLLLLNGEYRTDVTASSSGSSATVVERIDISGQKLDSGEALAILGSQTSTISVTNESDYTVTTVSPSMEYRLGSEYVATRDSEFKVVQSGDVITLSMTADLVSSALAGYVSYSTPIPLEVVLTEDCPTRGHILLEGDGTVEARYGQSTARGFGLEVLVNGSEVSYQDTCGTALPL</sequence>
<keyword evidence="2" id="KW-1185">Reference proteome</keyword>
<dbReference type="RefSeq" id="WP_285368709.1">
    <property type="nucleotide sequence ID" value="NZ_JASSQD010000003.1"/>
</dbReference>
<evidence type="ECO:0000313" key="2">
    <source>
        <dbReference type="Proteomes" id="UP001223547"/>
    </source>
</evidence>